<dbReference type="EMBL" id="JATAAI010000005">
    <property type="protein sequence ID" value="KAK1745719.1"/>
    <property type="molecule type" value="Genomic_DNA"/>
</dbReference>
<name>A0AAD8YFR5_9STRA</name>
<dbReference type="Proteomes" id="UP001224775">
    <property type="component" value="Unassembled WGS sequence"/>
</dbReference>
<comment type="caution">
    <text evidence="2">The sequence shown here is derived from an EMBL/GenBank/DDBJ whole genome shotgun (WGS) entry which is preliminary data.</text>
</comment>
<dbReference type="AlphaFoldDB" id="A0AAD8YFR5"/>
<keyword evidence="3" id="KW-1185">Reference proteome</keyword>
<evidence type="ECO:0000256" key="1">
    <source>
        <dbReference type="SAM" id="MobiDB-lite"/>
    </source>
</evidence>
<organism evidence="2 3">
    <name type="scientific">Skeletonema marinoi</name>
    <dbReference type="NCBI Taxonomy" id="267567"/>
    <lineage>
        <taxon>Eukaryota</taxon>
        <taxon>Sar</taxon>
        <taxon>Stramenopiles</taxon>
        <taxon>Ochrophyta</taxon>
        <taxon>Bacillariophyta</taxon>
        <taxon>Coscinodiscophyceae</taxon>
        <taxon>Thalassiosirophycidae</taxon>
        <taxon>Thalassiosirales</taxon>
        <taxon>Skeletonemataceae</taxon>
        <taxon>Skeletonema</taxon>
        <taxon>Skeletonema marinoi-dohrnii complex</taxon>
    </lineage>
</organism>
<dbReference type="PANTHER" id="PTHR21113:SF4">
    <property type="entry name" value="CHITIN-BINDING TYPE-4 DOMAIN-CONTAINING PROTEIN"/>
    <property type="match status" value="1"/>
</dbReference>
<gene>
    <name evidence="2" type="ORF">QTG54_003643</name>
</gene>
<accession>A0AAD8YFR5</accession>
<proteinExistence type="predicted"/>
<reference evidence="2" key="1">
    <citation type="submission" date="2023-06" db="EMBL/GenBank/DDBJ databases">
        <title>Survivors Of The Sea: Transcriptome response of Skeletonema marinoi to long-term dormancy.</title>
        <authorList>
            <person name="Pinder M.I.M."/>
            <person name="Kourtchenko O."/>
            <person name="Robertson E.K."/>
            <person name="Larsson T."/>
            <person name="Maumus F."/>
            <person name="Osuna-Cruz C.M."/>
            <person name="Vancaester E."/>
            <person name="Stenow R."/>
            <person name="Vandepoele K."/>
            <person name="Ploug H."/>
            <person name="Bruchert V."/>
            <person name="Godhe A."/>
            <person name="Topel M."/>
        </authorList>
    </citation>
    <scope>NUCLEOTIDE SEQUENCE</scope>
    <source>
        <strain evidence="2">R05AC</strain>
    </source>
</reference>
<sequence>MLGNYHSSRKKGGLKLKLLVVQLSFLLVAALFIVCSVNLTVAAPILKDDDSSEQHQQQSSSDRSLQDSNCISTSYDPLKPLNSPPEVINRVLSHLDAHEYSIQSIIMQSFVNVNRPRTRDSKQWTYADFRNALQYMATTGVTVPPDVARQLNLPNNNRKLTFFMGHANCRDDGWHLGLANVAAFLAQSMTLAIRDDACDELNTEKITDVWVSWREGAFPMSNSCGQHRADFNSPQLDNDFCDKVYACDVDMDMQMKAEPNHYYTTQQRTPFPPPMKCYPRTVEEPYTGYFDPRDGGSVKVSRTRAVPSSIGRTDVEGCCWWGRGALHTRGTCAMGKFNYYFGAKAAQDGRSSRYPSVNFCANPQAVCSSDNPQSKEMRWMLAMFDWIDRVQHYSGNGSGENEADGGWDYIQRSAHFLEDFRKSNFIDMDSKHFVDEIGSVLDQGCPNAPCDMSNPRFVYKAQTRKGNYVSAAKAVGLPVKSSAMRTMETQMDAYKKGIEDVLMRSTSPVDGTSRKSYRYRYFDFMKALKLMADVGVEGSYFYIGQDDQSTAIMTDLKSGIYNVALFLTQAIVNSIRDDGCDEHNTQIVNGRHPVSNSCGQYGISYQDLVCTDESDIGKECPLDPKMSFTAVTKAMDHRAPQQFQCAPRSRLPYSGFWDAINMEENNDTAFANQLGRTNVEGKRLKLFYCFVLFLVPRLIIPSIAFETRKGCCWWGRGIFRHINRGRCFFGRLNHAIGKRAAVDGRPSLYPDTDFCVNPEAVCSSEDSDELQWVVGMFHWIKAVQSYNEDGWSFMDKLRELPLDDVTDSRFYEILIAVDCIMKTGNHRCDVGVDSIDTLTEVLAVFGDKYEPVVVNAPSASPTLTVMPSASPTRIPTCKDSIALILAFWLTVSPTLEPTGSPTSSSAPSASPNIFDYPSKENINVVMAEIQKNSQDFISTVFPAGSTGELFSFNGFAEVLFDMASGAVDGKYFYVGHGRTTNRNLRKRGMVNIAAFLAHAKTNGFQNSDCDETNVDFLIPDESRRKYPLSNSCGQYGDSYQDERCDVGESFMECPIDPNMVVSAVPGTDDTSYKEPPAFFCGPKAYFPFMGYFEAGTFEIVNDEPFSNRAGRTNVESCCWWGRGSAQVKGVCMYGKLNYYIGARAREDGRKSMFPDIDFCKRPQEICSGKYSTRLTWASGMVSWIENVQSNLEYGENLDRIVAGEMGRADFMSYISDKLDSGRNQQQRLINFDRIIESLAIAIN</sequence>
<protein>
    <submittedName>
        <fullName evidence="2">Uncharacterized protein</fullName>
    </submittedName>
</protein>
<feature type="compositionally biased region" description="Low complexity" evidence="1">
    <location>
        <begin position="54"/>
        <end position="68"/>
    </location>
</feature>
<dbReference type="PANTHER" id="PTHR21113">
    <property type="entry name" value="AGAP001705-PA"/>
    <property type="match status" value="1"/>
</dbReference>
<evidence type="ECO:0000313" key="2">
    <source>
        <dbReference type="EMBL" id="KAK1745719.1"/>
    </source>
</evidence>
<feature type="region of interest" description="Disordered" evidence="1">
    <location>
        <begin position="49"/>
        <end position="69"/>
    </location>
</feature>
<evidence type="ECO:0000313" key="3">
    <source>
        <dbReference type="Proteomes" id="UP001224775"/>
    </source>
</evidence>